<dbReference type="FunFam" id="1.10.10.750:FF:000001">
    <property type="entry name" value="TBC1 domain family member 10A"/>
    <property type="match status" value="1"/>
</dbReference>
<dbReference type="PANTHER" id="PTHR47219">
    <property type="entry name" value="RAB GTPASE-ACTIVATING PROTEIN 1-LIKE"/>
    <property type="match status" value="1"/>
</dbReference>
<feature type="compositionally biased region" description="Polar residues" evidence="2">
    <location>
        <begin position="170"/>
        <end position="180"/>
    </location>
</feature>
<dbReference type="PROSITE" id="PS50086">
    <property type="entry name" value="TBC_RABGAP"/>
    <property type="match status" value="1"/>
</dbReference>
<dbReference type="PANTHER" id="PTHR47219:SF17">
    <property type="entry name" value="TBC1 DOMAIN FAMILY MEMBER 10B"/>
    <property type="match status" value="1"/>
</dbReference>
<proteinExistence type="predicted"/>
<comment type="caution">
    <text evidence="4">The sequence shown here is derived from an EMBL/GenBank/DDBJ whole genome shotgun (WGS) entry which is preliminary data.</text>
</comment>
<feature type="region of interest" description="Disordered" evidence="2">
    <location>
        <begin position="164"/>
        <end position="192"/>
    </location>
</feature>
<dbReference type="GO" id="GO:0005886">
    <property type="term" value="C:plasma membrane"/>
    <property type="evidence" value="ECO:0007669"/>
    <property type="project" value="UniProtKB-ARBA"/>
</dbReference>
<feature type="non-terminal residue" evidence="4">
    <location>
        <position position="1"/>
    </location>
</feature>
<dbReference type="FunFam" id="1.10.472.80:FF:000008">
    <property type="entry name" value="TBC1 domain family member 10A"/>
    <property type="match status" value="1"/>
</dbReference>
<feature type="region of interest" description="Disordered" evidence="2">
    <location>
        <begin position="1"/>
        <end position="106"/>
    </location>
</feature>
<dbReference type="SUPFAM" id="SSF47923">
    <property type="entry name" value="Ypt/Rab-GAP domain of gyp1p"/>
    <property type="match status" value="2"/>
</dbReference>
<name>A0A643C3M4_BALPH</name>
<feature type="compositionally biased region" description="Low complexity" evidence="2">
    <location>
        <begin position="583"/>
        <end position="604"/>
    </location>
</feature>
<evidence type="ECO:0000313" key="5">
    <source>
        <dbReference type="Proteomes" id="UP000437017"/>
    </source>
</evidence>
<accession>A0A643C3M4</accession>
<feature type="region of interest" description="Disordered" evidence="2">
    <location>
        <begin position="557"/>
        <end position="726"/>
    </location>
</feature>
<dbReference type="OrthoDB" id="159449at2759"/>
<feature type="region of interest" description="Disordered" evidence="2">
    <location>
        <begin position="126"/>
        <end position="151"/>
    </location>
</feature>
<evidence type="ECO:0000256" key="2">
    <source>
        <dbReference type="SAM" id="MobiDB-lite"/>
    </source>
</evidence>
<protein>
    <recommendedName>
        <fullName evidence="3">Rab-GAP TBC domain-containing protein</fullName>
    </recommendedName>
</protein>
<dbReference type="Gene3D" id="1.10.10.750">
    <property type="entry name" value="Ypt/Rab-GAP domain of gyp1p, domain 1"/>
    <property type="match status" value="1"/>
</dbReference>
<dbReference type="AlphaFoldDB" id="A0A643C3M4"/>
<dbReference type="SMART" id="SM00164">
    <property type="entry name" value="TBC"/>
    <property type="match status" value="1"/>
</dbReference>
<evidence type="ECO:0000259" key="3">
    <source>
        <dbReference type="PROSITE" id="PS50086"/>
    </source>
</evidence>
<dbReference type="GO" id="GO:0005096">
    <property type="term" value="F:GTPase activator activity"/>
    <property type="evidence" value="ECO:0007669"/>
    <property type="project" value="UniProtKB-KW"/>
</dbReference>
<dbReference type="EMBL" id="SGJD01002656">
    <property type="protein sequence ID" value="KAB0394863.1"/>
    <property type="molecule type" value="Genomic_DNA"/>
</dbReference>
<feature type="compositionally biased region" description="Low complexity" evidence="2">
    <location>
        <begin position="73"/>
        <end position="106"/>
    </location>
</feature>
<evidence type="ECO:0000313" key="4">
    <source>
        <dbReference type="EMBL" id="KAB0394863.1"/>
    </source>
</evidence>
<dbReference type="InterPro" id="IPR000195">
    <property type="entry name" value="Rab-GAP-TBC_dom"/>
</dbReference>
<dbReference type="InterPro" id="IPR050302">
    <property type="entry name" value="Rab_GAP_TBC_domain"/>
</dbReference>
<dbReference type="Gene3D" id="1.10.472.80">
    <property type="entry name" value="Ypt/Rab-GAP domain of gyp1p, domain 3"/>
    <property type="match status" value="1"/>
</dbReference>
<reference evidence="4 5" key="1">
    <citation type="journal article" date="2019" name="PLoS ONE">
        <title>Genomic analyses reveal an absence of contemporary introgressive admixture between fin whales and blue whales, despite known hybrids.</title>
        <authorList>
            <person name="Westbury M.V."/>
            <person name="Petersen B."/>
            <person name="Lorenzen E.D."/>
        </authorList>
    </citation>
    <scope>NUCLEOTIDE SEQUENCE [LARGE SCALE GENOMIC DNA]</scope>
    <source>
        <strain evidence="4">FinWhale-01</strain>
    </source>
</reference>
<feature type="domain" description="Rab-GAP TBC" evidence="3">
    <location>
        <begin position="288"/>
        <end position="476"/>
    </location>
</feature>
<dbReference type="Proteomes" id="UP000437017">
    <property type="component" value="Unassembled WGS sequence"/>
</dbReference>
<dbReference type="InterPro" id="IPR035969">
    <property type="entry name" value="Rab-GAP_TBC_sf"/>
</dbReference>
<keyword evidence="5" id="KW-1185">Reference proteome</keyword>
<evidence type="ECO:0000256" key="1">
    <source>
        <dbReference type="ARBA" id="ARBA00022468"/>
    </source>
</evidence>
<feature type="compositionally biased region" description="Basic and acidic residues" evidence="2">
    <location>
        <begin position="647"/>
        <end position="691"/>
    </location>
</feature>
<dbReference type="Pfam" id="PF00566">
    <property type="entry name" value="RabGAP-TBC"/>
    <property type="match status" value="1"/>
</dbReference>
<sequence length="726" mass="79381">TSDSALAPAPTVTGSTEVGLTLEASPEALRAQVSDPEPLVPEAVAGAERSMALAPGADSPKTEEARTSPDPGPGTLTGTRTRTPSRTAPGALTAKPPLAPKPGTTVASGVTARVAAVTAGQVTSGHGAAASASTGQAPEDPSGPGTGPSGTCEALAAVVTVTPAPEPAENSQDLGSTSSLGPGISGPRGQAPDTLSYLDSVSLMSGTLESLADDVSSMGSDSEINGLALRKTDKYGFLGGSQYSGSLESSIPVDVARQRELKWLEMFSHWDKWLSRRFQKVKLRCRKGIPSSLRAKAWQYLSNSKELLEQNPGKFEELERAPGDPKWLDVIEKDLHRQFPFHEMFAARGGHGQQDLYRILKAYTIYRPDEGYCQAQAPVAAVLLMHMPAEQAFWCLVQICDKYLPGYYSAGLEAIQLDGEIFFALLRRASPLAHRHLRRQRIDPVLYMTEWFMCIFARTLPWASVLRVWDMFFCEGVKIIFRVALVLLRHTLGSVEKLRSCQGMYETMEQLRNLPQQCMQEDFLVHEVTNLPVTEALIERENSAQLKKWRETRGELQYRPSRRLHGSRAIHEERRRQQPPLGPSSSLLSLPGLKSRGSRAAGGAPSPPPPVRRASAGPAPGPLVTAEGLHPSLPSPTGNSTPLAPSKEARRQEKERQKQEKEREKQEKERQKQEKERQKQEKERQKQEKKAQGRKLSLRRKADGPPAPQDGGDRPSASEARQDAYF</sequence>
<dbReference type="FunFam" id="1.10.8.270:FF:000007">
    <property type="entry name" value="TBC1 domain family member 10A"/>
    <property type="match status" value="1"/>
</dbReference>
<dbReference type="GO" id="GO:0031267">
    <property type="term" value="F:small GTPase binding"/>
    <property type="evidence" value="ECO:0007669"/>
    <property type="project" value="TreeGrafter"/>
</dbReference>
<feature type="compositionally biased region" description="Low complexity" evidence="2">
    <location>
        <begin position="126"/>
        <end position="137"/>
    </location>
</feature>
<organism evidence="4 5">
    <name type="scientific">Balaenoptera physalus</name>
    <name type="common">Fin whale</name>
    <name type="synonym">Balaena physalus</name>
    <dbReference type="NCBI Taxonomy" id="9770"/>
    <lineage>
        <taxon>Eukaryota</taxon>
        <taxon>Metazoa</taxon>
        <taxon>Chordata</taxon>
        <taxon>Craniata</taxon>
        <taxon>Vertebrata</taxon>
        <taxon>Euteleostomi</taxon>
        <taxon>Mammalia</taxon>
        <taxon>Eutheria</taxon>
        <taxon>Laurasiatheria</taxon>
        <taxon>Artiodactyla</taxon>
        <taxon>Whippomorpha</taxon>
        <taxon>Cetacea</taxon>
        <taxon>Mysticeti</taxon>
        <taxon>Balaenopteridae</taxon>
        <taxon>Balaenoptera</taxon>
    </lineage>
</organism>
<dbReference type="Gene3D" id="1.10.8.270">
    <property type="entry name" value="putative rabgap domain of human tbc1 domain family member 14 like domains"/>
    <property type="match status" value="1"/>
</dbReference>
<keyword evidence="1" id="KW-0343">GTPase activation</keyword>
<gene>
    <name evidence="4" type="ORF">E2I00_008098</name>
</gene>